<dbReference type="SUPFAM" id="SSF159871">
    <property type="entry name" value="YdgH-like"/>
    <property type="match status" value="1"/>
</dbReference>
<evidence type="ECO:0000256" key="1">
    <source>
        <dbReference type="ARBA" id="ARBA00022729"/>
    </source>
</evidence>
<dbReference type="InterPro" id="IPR036275">
    <property type="entry name" value="YdgH-like_sf"/>
</dbReference>
<keyword evidence="2" id="KW-1133">Transmembrane helix</keyword>
<keyword evidence="1" id="KW-0732">Signal</keyword>
<feature type="domain" description="YdgH/BhsA/McbA-like" evidence="3">
    <location>
        <begin position="48"/>
        <end position="101"/>
    </location>
</feature>
<dbReference type="InterPro" id="IPR025543">
    <property type="entry name" value="Dodecin-like"/>
</dbReference>
<evidence type="ECO:0000256" key="2">
    <source>
        <dbReference type="SAM" id="Phobius"/>
    </source>
</evidence>
<proteinExistence type="predicted"/>
<evidence type="ECO:0000259" key="3">
    <source>
        <dbReference type="Pfam" id="PF07338"/>
    </source>
</evidence>
<keyword evidence="2" id="KW-0812">Transmembrane</keyword>
<organism evidence="4 5">
    <name type="scientific">Klebsiella pneumoniae</name>
    <dbReference type="NCBI Taxonomy" id="573"/>
    <lineage>
        <taxon>Bacteria</taxon>
        <taxon>Pseudomonadati</taxon>
        <taxon>Pseudomonadota</taxon>
        <taxon>Gammaproteobacteria</taxon>
        <taxon>Enterobacterales</taxon>
        <taxon>Enterobacteriaceae</taxon>
        <taxon>Klebsiella/Raoultella group</taxon>
        <taxon>Klebsiella</taxon>
        <taxon>Klebsiella pneumoniae complex</taxon>
    </lineage>
</organism>
<dbReference type="InterPro" id="IPR051096">
    <property type="entry name" value="BhsA/McbA_stress_biofilm_assoc"/>
</dbReference>
<evidence type="ECO:0000313" key="5">
    <source>
        <dbReference type="Proteomes" id="UP000255192"/>
    </source>
</evidence>
<gene>
    <name evidence="4" type="primary">bhsA_1</name>
    <name evidence="4" type="ORF">NCTC204_02437</name>
</gene>
<reference evidence="4 5" key="1">
    <citation type="submission" date="2018-06" db="EMBL/GenBank/DDBJ databases">
        <authorList>
            <consortium name="Pathogen Informatics"/>
            <person name="Doyle S."/>
        </authorList>
    </citation>
    <scope>NUCLEOTIDE SEQUENCE [LARGE SCALE GENOMIC DNA]</scope>
    <source>
        <strain evidence="4 5">NCTC204</strain>
    </source>
</reference>
<evidence type="ECO:0000313" key="4">
    <source>
        <dbReference type="EMBL" id="STU92589.1"/>
    </source>
</evidence>
<name>A0A378A041_KLEPN</name>
<accession>A0A378A041</accession>
<dbReference type="PANTHER" id="PTHR34156">
    <property type="entry name" value="OUTER MEMBRANE PROTEIN-RELATED-RELATED"/>
    <property type="match status" value="1"/>
</dbReference>
<dbReference type="Proteomes" id="UP000255192">
    <property type="component" value="Unassembled WGS sequence"/>
</dbReference>
<feature type="transmembrane region" description="Helical" evidence="2">
    <location>
        <begin position="15"/>
        <end position="35"/>
    </location>
</feature>
<sequence length="101" mass="11024">MTYNNNLMESRGYELVTGMVASLVIGTLSFGAFAAKEIQKEDVAKMNLTKVGSITTSRTTSPMDARRDLSKKADELGGKYFVVIAGQKNEKTVHANADVYK</sequence>
<dbReference type="EMBL" id="UGMD01000002">
    <property type="protein sequence ID" value="STU92589.1"/>
    <property type="molecule type" value="Genomic_DNA"/>
</dbReference>
<dbReference type="AlphaFoldDB" id="A0A378A041"/>
<dbReference type="PANTHER" id="PTHR34156:SF9">
    <property type="entry name" value="SECRETED PROTEIN"/>
    <property type="match status" value="1"/>
</dbReference>
<keyword evidence="2" id="KW-0472">Membrane</keyword>
<dbReference type="Gene3D" id="3.30.1660.10">
    <property type="entry name" value="Flavin-binding protein dodecin"/>
    <property type="match status" value="1"/>
</dbReference>
<dbReference type="InterPro" id="IPR010854">
    <property type="entry name" value="YdgH/BhsA/McbA-like_dom"/>
</dbReference>
<dbReference type="Pfam" id="PF07338">
    <property type="entry name" value="YdgH_BhsA-like"/>
    <property type="match status" value="1"/>
</dbReference>
<protein>
    <submittedName>
        <fullName evidence="4">Exported protein</fullName>
    </submittedName>
</protein>